<protein>
    <submittedName>
        <fullName evidence="2">Selenoprotein W-related protein</fullName>
    </submittedName>
</protein>
<dbReference type="SUPFAM" id="SSF52833">
    <property type="entry name" value="Thioredoxin-like"/>
    <property type="match status" value="1"/>
</dbReference>
<keyword evidence="3" id="KW-1185">Reference proteome</keyword>
<dbReference type="EMBL" id="QAYG01000008">
    <property type="protein sequence ID" value="PTW59095.1"/>
    <property type="molecule type" value="Genomic_DNA"/>
</dbReference>
<evidence type="ECO:0000313" key="2">
    <source>
        <dbReference type="EMBL" id="PTW59095.1"/>
    </source>
</evidence>
<proteinExistence type="predicted"/>
<organism evidence="2 3">
    <name type="scientific">Breoghania corrubedonensis</name>
    <dbReference type="NCBI Taxonomy" id="665038"/>
    <lineage>
        <taxon>Bacteria</taxon>
        <taxon>Pseudomonadati</taxon>
        <taxon>Pseudomonadota</taxon>
        <taxon>Alphaproteobacteria</taxon>
        <taxon>Hyphomicrobiales</taxon>
        <taxon>Stappiaceae</taxon>
        <taxon>Breoghania</taxon>
    </lineage>
</organism>
<dbReference type="Proteomes" id="UP000244081">
    <property type="component" value="Unassembled WGS sequence"/>
</dbReference>
<accession>A0A2T5V5R5</accession>
<sequence>MPDKPTVTITYCRQCNWLLRAGWMAQELLQTFSEELGAVKLVPATGGVYHVTVRHEGHETLLWDRKAENGFPQPKVIKQRLRDVIDPDLALGHVDRD</sequence>
<evidence type="ECO:0000256" key="1">
    <source>
        <dbReference type="ARBA" id="ARBA00023284"/>
    </source>
</evidence>
<dbReference type="PANTHER" id="PTHR36417">
    <property type="entry name" value="SELENOPROTEIN DOMAIN PROTEIN (AFU_ORTHOLOGUE AFUA_1G05220)"/>
    <property type="match status" value="1"/>
</dbReference>
<dbReference type="PANTHER" id="PTHR36417:SF2">
    <property type="entry name" value="SELENOPROTEIN DOMAIN PROTEIN (AFU_ORTHOLOGUE AFUA_1G05220)"/>
    <property type="match status" value="1"/>
</dbReference>
<evidence type="ECO:0000313" key="3">
    <source>
        <dbReference type="Proteomes" id="UP000244081"/>
    </source>
</evidence>
<keyword evidence="1" id="KW-0676">Redox-active center</keyword>
<dbReference type="InterPro" id="IPR011893">
    <property type="entry name" value="Selenoprotein_Rdx-typ"/>
</dbReference>
<dbReference type="InterPro" id="IPR036249">
    <property type="entry name" value="Thioredoxin-like_sf"/>
</dbReference>
<reference evidence="2 3" key="1">
    <citation type="submission" date="2018-04" db="EMBL/GenBank/DDBJ databases">
        <title>Genomic Encyclopedia of Archaeal and Bacterial Type Strains, Phase II (KMG-II): from individual species to whole genera.</title>
        <authorList>
            <person name="Goeker M."/>
        </authorList>
    </citation>
    <scope>NUCLEOTIDE SEQUENCE [LARGE SCALE GENOMIC DNA]</scope>
    <source>
        <strain evidence="2 3">DSM 23382</strain>
    </source>
</reference>
<dbReference type="OrthoDB" id="9811366at2"/>
<dbReference type="Gene3D" id="3.40.30.10">
    <property type="entry name" value="Glutaredoxin"/>
    <property type="match status" value="1"/>
</dbReference>
<dbReference type="AlphaFoldDB" id="A0A2T5V5R5"/>
<dbReference type="Pfam" id="PF10262">
    <property type="entry name" value="Rdx"/>
    <property type="match status" value="1"/>
</dbReference>
<dbReference type="NCBIfam" id="TIGR02174">
    <property type="entry name" value="CXXU_selWTH"/>
    <property type="match status" value="1"/>
</dbReference>
<name>A0A2T5V5R5_9HYPH</name>
<dbReference type="RefSeq" id="WP_107991155.1">
    <property type="nucleotide sequence ID" value="NZ_QAYG01000008.1"/>
</dbReference>
<gene>
    <name evidence="2" type="ORF">C8N35_108132</name>
</gene>
<comment type="caution">
    <text evidence="2">The sequence shown here is derived from an EMBL/GenBank/DDBJ whole genome shotgun (WGS) entry which is preliminary data.</text>
</comment>